<name>A0A6N7WA19_9FIRM</name>
<evidence type="ECO:0000256" key="1">
    <source>
        <dbReference type="SAM" id="SignalP"/>
    </source>
</evidence>
<evidence type="ECO:0000259" key="2">
    <source>
        <dbReference type="Pfam" id="PF20324"/>
    </source>
</evidence>
<feature type="chain" id="PRO_5039708876" description="DUF6619 domain-containing protein" evidence="1">
    <location>
        <begin position="22"/>
        <end position="73"/>
    </location>
</feature>
<dbReference type="Pfam" id="PF20324">
    <property type="entry name" value="DUF6619"/>
    <property type="match status" value="1"/>
</dbReference>
<dbReference type="InterPro" id="IPR046727">
    <property type="entry name" value="DUF6619"/>
</dbReference>
<dbReference type="AlphaFoldDB" id="A0A6N7WA19"/>
<sequence length="73" mass="8177">MKRKIALILVSLLVICLSGCGKTDILNQYDMDGIEYIAYTDIDTVCENQELSKSGADFLSSMEKYLLLSYVCL</sequence>
<proteinExistence type="predicted"/>
<dbReference type="GeneID" id="86057024"/>
<feature type="signal peptide" evidence="1">
    <location>
        <begin position="1"/>
        <end position="21"/>
    </location>
</feature>
<keyword evidence="4" id="KW-1185">Reference proteome</keyword>
<keyword evidence="1" id="KW-0732">Signal</keyword>
<evidence type="ECO:0000313" key="3">
    <source>
        <dbReference type="EMBL" id="MSS92109.1"/>
    </source>
</evidence>
<accession>A0A6N7WA19</accession>
<protein>
    <recommendedName>
        <fullName evidence="2">DUF6619 domain-containing protein</fullName>
    </recommendedName>
</protein>
<feature type="domain" description="DUF6619" evidence="2">
    <location>
        <begin position="10"/>
        <end position="71"/>
    </location>
</feature>
<organism evidence="3 4">
    <name type="scientific">Eisenbergiella porci</name>
    <dbReference type="NCBI Taxonomy" id="2652274"/>
    <lineage>
        <taxon>Bacteria</taxon>
        <taxon>Bacillati</taxon>
        <taxon>Bacillota</taxon>
        <taxon>Clostridia</taxon>
        <taxon>Lachnospirales</taxon>
        <taxon>Lachnospiraceae</taxon>
        <taxon>Eisenbergiella</taxon>
    </lineage>
</organism>
<dbReference type="EMBL" id="VUMI01000126">
    <property type="protein sequence ID" value="MSS92109.1"/>
    <property type="molecule type" value="Genomic_DNA"/>
</dbReference>
<evidence type="ECO:0000313" key="4">
    <source>
        <dbReference type="Proteomes" id="UP000436047"/>
    </source>
</evidence>
<comment type="caution">
    <text evidence="3">The sequence shown here is derived from an EMBL/GenBank/DDBJ whole genome shotgun (WGS) entry which is preliminary data.</text>
</comment>
<dbReference type="Proteomes" id="UP000436047">
    <property type="component" value="Unassembled WGS sequence"/>
</dbReference>
<reference evidence="3 4" key="1">
    <citation type="submission" date="2019-08" db="EMBL/GenBank/DDBJ databases">
        <title>In-depth cultivation of the pig gut microbiome towards novel bacterial diversity and tailored functional studies.</title>
        <authorList>
            <person name="Wylensek D."/>
            <person name="Hitch T.C.A."/>
            <person name="Clavel T."/>
        </authorList>
    </citation>
    <scope>NUCLEOTIDE SEQUENCE [LARGE SCALE GENOMIC DNA]</scope>
    <source>
        <strain evidence="3 4">WCA-389-WT-23B</strain>
    </source>
</reference>
<gene>
    <name evidence="3" type="ORF">FYJ45_29080</name>
</gene>
<dbReference type="RefSeq" id="WP_154468406.1">
    <property type="nucleotide sequence ID" value="NZ_VUMI01000126.1"/>
</dbReference>